<sequence length="237" mass="27650">MNVIICDDDQFFCQQLEDYVDAAFADFGQSYNCDVYYSGEELLAARKALEEPIQVYLLDIELPGIDGLSLAAEIRREDSQALIIFVTSHEEEMPRAFDVAAFHFIIKPLQPEKVLEVLKRAKEHFIRSKRTFQFIIRKRRYTLFAAEIAYFISQGRKVSIHTTSGKVYEYYGTLDEAEEQLGMSTFLRIHKSYLVNVDYFLRVESKKVIMQDGELLPISKRYHSAFHQNYRTQLLSI</sequence>
<feature type="modified residue" description="4-aspartylphosphate" evidence="1">
    <location>
        <position position="59"/>
    </location>
</feature>
<evidence type="ECO:0000256" key="1">
    <source>
        <dbReference type="PROSITE-ProRule" id="PRU00169"/>
    </source>
</evidence>
<proteinExistence type="predicted"/>
<evidence type="ECO:0000313" key="5">
    <source>
        <dbReference type="Proteomes" id="UP000664601"/>
    </source>
</evidence>
<name>A0ABS3LB95_9ENTE</name>
<dbReference type="PANTHER" id="PTHR37299:SF1">
    <property type="entry name" value="STAGE 0 SPORULATION PROTEIN A HOMOLOG"/>
    <property type="match status" value="1"/>
</dbReference>
<comment type="caution">
    <text evidence="4">The sequence shown here is derived from an EMBL/GenBank/DDBJ whole genome shotgun (WGS) entry which is preliminary data.</text>
</comment>
<organism evidence="4 5">
    <name type="scientific">Candidatus Enterococcus moelleringii</name>
    <dbReference type="NCBI Taxonomy" id="2815325"/>
    <lineage>
        <taxon>Bacteria</taxon>
        <taxon>Bacillati</taxon>
        <taxon>Bacillota</taxon>
        <taxon>Bacilli</taxon>
        <taxon>Lactobacillales</taxon>
        <taxon>Enterococcaceae</taxon>
        <taxon>Enterococcus</taxon>
    </lineage>
</organism>
<dbReference type="InterPro" id="IPR007492">
    <property type="entry name" value="LytTR_DNA-bd_dom"/>
</dbReference>
<evidence type="ECO:0000313" key="4">
    <source>
        <dbReference type="EMBL" id="MBO1306891.1"/>
    </source>
</evidence>
<feature type="domain" description="Response regulatory" evidence="2">
    <location>
        <begin position="2"/>
        <end position="122"/>
    </location>
</feature>
<reference evidence="4 5" key="1">
    <citation type="submission" date="2021-03" db="EMBL/GenBank/DDBJ databases">
        <title>Enterococcal diversity collection.</title>
        <authorList>
            <person name="Gilmore M.S."/>
            <person name="Schwartzman J."/>
            <person name="Van Tyne D."/>
            <person name="Martin M."/>
            <person name="Earl A.M."/>
            <person name="Manson A.L."/>
            <person name="Straub T."/>
            <person name="Salamzade R."/>
            <person name="Saavedra J."/>
            <person name="Lebreton F."/>
            <person name="Prichula J."/>
            <person name="Schaufler K."/>
            <person name="Gaca A."/>
            <person name="Sgardioli B."/>
            <person name="Wagenaar J."/>
            <person name="Strong T."/>
        </authorList>
    </citation>
    <scope>NUCLEOTIDE SEQUENCE [LARGE SCALE GENOMIC DNA]</scope>
    <source>
        <strain evidence="4 5">669A</strain>
    </source>
</reference>
<evidence type="ECO:0000259" key="2">
    <source>
        <dbReference type="PROSITE" id="PS50110"/>
    </source>
</evidence>
<dbReference type="SUPFAM" id="SSF52172">
    <property type="entry name" value="CheY-like"/>
    <property type="match status" value="1"/>
</dbReference>
<dbReference type="SMART" id="SM00850">
    <property type="entry name" value="LytTR"/>
    <property type="match status" value="1"/>
</dbReference>
<dbReference type="InterPro" id="IPR001789">
    <property type="entry name" value="Sig_transdc_resp-reg_receiver"/>
</dbReference>
<dbReference type="InterPro" id="IPR046947">
    <property type="entry name" value="LytR-like"/>
</dbReference>
<dbReference type="Pfam" id="PF04397">
    <property type="entry name" value="LytTR"/>
    <property type="match status" value="1"/>
</dbReference>
<dbReference type="Gene3D" id="2.40.50.1020">
    <property type="entry name" value="LytTr DNA-binding domain"/>
    <property type="match status" value="1"/>
</dbReference>
<gene>
    <name evidence="4" type="ORF">JZO70_12005</name>
</gene>
<dbReference type="EMBL" id="JAFREM010000018">
    <property type="protein sequence ID" value="MBO1306891.1"/>
    <property type="molecule type" value="Genomic_DNA"/>
</dbReference>
<dbReference type="PROSITE" id="PS50110">
    <property type="entry name" value="RESPONSE_REGULATORY"/>
    <property type="match status" value="1"/>
</dbReference>
<dbReference type="SMART" id="SM00448">
    <property type="entry name" value="REC"/>
    <property type="match status" value="1"/>
</dbReference>
<dbReference type="Pfam" id="PF00072">
    <property type="entry name" value="Response_reg"/>
    <property type="match status" value="1"/>
</dbReference>
<dbReference type="RefSeq" id="WP_207673812.1">
    <property type="nucleotide sequence ID" value="NZ_JAFREM010000018.1"/>
</dbReference>
<dbReference type="PROSITE" id="PS50930">
    <property type="entry name" value="HTH_LYTTR"/>
    <property type="match status" value="1"/>
</dbReference>
<dbReference type="Gene3D" id="3.40.50.2300">
    <property type="match status" value="1"/>
</dbReference>
<feature type="domain" description="HTH LytTR-type" evidence="3">
    <location>
        <begin position="132"/>
        <end position="232"/>
    </location>
</feature>
<accession>A0ABS3LB95</accession>
<dbReference type="InterPro" id="IPR011006">
    <property type="entry name" value="CheY-like_superfamily"/>
</dbReference>
<keyword evidence="5" id="KW-1185">Reference proteome</keyword>
<dbReference type="PANTHER" id="PTHR37299">
    <property type="entry name" value="TRANSCRIPTIONAL REGULATOR-RELATED"/>
    <property type="match status" value="1"/>
</dbReference>
<protein>
    <submittedName>
        <fullName evidence="4">Response regulator transcription factor</fullName>
    </submittedName>
</protein>
<keyword evidence="1" id="KW-0597">Phosphoprotein</keyword>
<evidence type="ECO:0000259" key="3">
    <source>
        <dbReference type="PROSITE" id="PS50930"/>
    </source>
</evidence>
<dbReference type="Proteomes" id="UP000664601">
    <property type="component" value="Unassembled WGS sequence"/>
</dbReference>